<keyword evidence="4 6" id="KW-0472">Membrane</keyword>
<feature type="transmembrane region" description="Helical" evidence="6">
    <location>
        <begin position="385"/>
        <end position="404"/>
    </location>
</feature>
<protein>
    <submittedName>
        <fullName evidence="8">O-antigen ligase family protein</fullName>
    </submittedName>
</protein>
<accession>A0AB39BJG9</accession>
<evidence type="ECO:0000256" key="1">
    <source>
        <dbReference type="ARBA" id="ARBA00004141"/>
    </source>
</evidence>
<dbReference type="InterPro" id="IPR007016">
    <property type="entry name" value="O-antigen_ligase-rel_domated"/>
</dbReference>
<feature type="transmembrane region" description="Helical" evidence="6">
    <location>
        <begin position="208"/>
        <end position="241"/>
    </location>
</feature>
<dbReference type="PANTHER" id="PTHR37422:SF21">
    <property type="entry name" value="EXOQ-LIKE PROTEIN"/>
    <property type="match status" value="1"/>
</dbReference>
<keyword evidence="3 6" id="KW-1133">Transmembrane helix</keyword>
<gene>
    <name evidence="8" type="ORF">ABFY20_05515</name>
</gene>
<feature type="domain" description="O-antigen ligase-related" evidence="7">
    <location>
        <begin position="212"/>
        <end position="356"/>
    </location>
</feature>
<evidence type="ECO:0000256" key="4">
    <source>
        <dbReference type="ARBA" id="ARBA00023136"/>
    </source>
</evidence>
<evidence type="ECO:0000256" key="3">
    <source>
        <dbReference type="ARBA" id="ARBA00022989"/>
    </source>
</evidence>
<sequence>MRYPTDAAARWLAVLVFFTVFAGEFWRDLIGWWGYLAVVLAITVTVAVTMTRRRLWKRLRPSKLPRTLVLFGALAVLSLAWSFYPGATVLGILAQAATTLAALFLAVALSWPQLIAAASRALTLILGLSIVFELVVAVFVRQPVLPFFTDYSGQKVPAAFYWSQADLFHGGPIQGIVGNRNILAFLALLALITVGVQLAQGLVRTRPAVAWLVTAVVVLALTRSATAIAAAVIVAAMLGVLVLARRAGPGRRLWLMGGVAVVTVLAIVAVSTFWGALLQLFGKSDDLTGRVDIWTSVAELAAQRPAFGWGWVSYWVPWVEPFDGLAVRNGVTYLQAHDAWLDVWLQLGVVGLVLFIALVLGTSYRAWWLAVDHPLDSLGRPLPRVALTLAPALILAALVAQSLVESRLLVEGGWVLLIVIAVKTKLENSDVALELGAAGAGAGETTDARPGRAASTFRAAAPR</sequence>
<dbReference type="AlphaFoldDB" id="A0AB39BJG9"/>
<evidence type="ECO:0000256" key="2">
    <source>
        <dbReference type="ARBA" id="ARBA00022692"/>
    </source>
</evidence>
<feature type="transmembrane region" description="Helical" evidence="6">
    <location>
        <begin position="90"/>
        <end position="109"/>
    </location>
</feature>
<dbReference type="EMBL" id="CP162511">
    <property type="protein sequence ID" value="XDI06556.1"/>
    <property type="molecule type" value="Genomic_DNA"/>
</dbReference>
<dbReference type="Pfam" id="PF04932">
    <property type="entry name" value="Wzy_C"/>
    <property type="match status" value="1"/>
</dbReference>
<feature type="transmembrane region" description="Helical" evidence="6">
    <location>
        <begin position="253"/>
        <end position="277"/>
    </location>
</feature>
<evidence type="ECO:0000259" key="7">
    <source>
        <dbReference type="Pfam" id="PF04932"/>
    </source>
</evidence>
<proteinExistence type="predicted"/>
<evidence type="ECO:0000256" key="5">
    <source>
        <dbReference type="SAM" id="MobiDB-lite"/>
    </source>
</evidence>
<keyword evidence="2 6" id="KW-0812">Transmembrane</keyword>
<feature type="transmembrane region" description="Helical" evidence="6">
    <location>
        <begin position="64"/>
        <end position="84"/>
    </location>
</feature>
<evidence type="ECO:0000256" key="6">
    <source>
        <dbReference type="SAM" id="Phobius"/>
    </source>
</evidence>
<dbReference type="GO" id="GO:0016020">
    <property type="term" value="C:membrane"/>
    <property type="evidence" value="ECO:0007669"/>
    <property type="project" value="UniProtKB-SubCell"/>
</dbReference>
<feature type="transmembrane region" description="Helical" evidence="6">
    <location>
        <begin position="182"/>
        <end position="202"/>
    </location>
</feature>
<organism evidence="8">
    <name type="scientific">Herbiconiux sp. A18JL235</name>
    <dbReference type="NCBI Taxonomy" id="3152363"/>
    <lineage>
        <taxon>Bacteria</taxon>
        <taxon>Bacillati</taxon>
        <taxon>Actinomycetota</taxon>
        <taxon>Actinomycetes</taxon>
        <taxon>Micrococcales</taxon>
        <taxon>Microbacteriaceae</taxon>
        <taxon>Herbiconiux</taxon>
    </lineage>
</organism>
<feature type="transmembrane region" description="Helical" evidence="6">
    <location>
        <begin position="32"/>
        <end position="52"/>
    </location>
</feature>
<dbReference type="PANTHER" id="PTHR37422">
    <property type="entry name" value="TEICHURONIC ACID BIOSYNTHESIS PROTEIN TUAE"/>
    <property type="match status" value="1"/>
</dbReference>
<reference evidence="8" key="1">
    <citation type="submission" date="2024-05" db="EMBL/GenBank/DDBJ databases">
        <title>Herbiconiux sp. A18JL235.</title>
        <authorList>
            <person name="Zhang G."/>
        </authorList>
    </citation>
    <scope>NUCLEOTIDE SEQUENCE</scope>
    <source>
        <strain evidence="8">A18JL235</strain>
    </source>
</reference>
<feature type="transmembrane region" description="Helical" evidence="6">
    <location>
        <begin position="121"/>
        <end position="140"/>
    </location>
</feature>
<name>A0AB39BJG9_9MICO</name>
<feature type="region of interest" description="Disordered" evidence="5">
    <location>
        <begin position="441"/>
        <end position="463"/>
    </location>
</feature>
<comment type="subcellular location">
    <subcellularLocation>
        <location evidence="1">Membrane</location>
        <topology evidence="1">Multi-pass membrane protein</topology>
    </subcellularLocation>
</comment>
<dbReference type="InterPro" id="IPR051533">
    <property type="entry name" value="WaaL-like"/>
</dbReference>
<dbReference type="GO" id="GO:0016874">
    <property type="term" value="F:ligase activity"/>
    <property type="evidence" value="ECO:0007669"/>
    <property type="project" value="UniProtKB-KW"/>
</dbReference>
<evidence type="ECO:0000313" key="8">
    <source>
        <dbReference type="EMBL" id="XDI06556.1"/>
    </source>
</evidence>
<dbReference type="RefSeq" id="WP_368498936.1">
    <property type="nucleotide sequence ID" value="NZ_CP162511.1"/>
</dbReference>
<feature type="transmembrane region" description="Helical" evidence="6">
    <location>
        <begin position="343"/>
        <end position="364"/>
    </location>
</feature>
<keyword evidence="8" id="KW-0436">Ligase</keyword>